<dbReference type="Proteomes" id="UP000552757">
    <property type="component" value="Unassembled WGS sequence"/>
</dbReference>
<gene>
    <name evidence="2" type="ORF">GGR44_000041</name>
</gene>
<accession>A0A7W6DBW6</accession>
<evidence type="ECO:0000313" key="3">
    <source>
        <dbReference type="Proteomes" id="UP000552757"/>
    </source>
</evidence>
<organism evidence="2 3">
    <name type="scientific">Sphingobium fontiphilum</name>
    <dbReference type="NCBI Taxonomy" id="944425"/>
    <lineage>
        <taxon>Bacteria</taxon>
        <taxon>Pseudomonadati</taxon>
        <taxon>Pseudomonadota</taxon>
        <taxon>Alphaproteobacteria</taxon>
        <taxon>Sphingomonadales</taxon>
        <taxon>Sphingomonadaceae</taxon>
        <taxon>Sphingobium</taxon>
    </lineage>
</organism>
<dbReference type="PANTHER" id="PTHR35175">
    <property type="entry name" value="DUF1289 DOMAIN-CONTAINING PROTEIN"/>
    <property type="match status" value="1"/>
</dbReference>
<dbReference type="Pfam" id="PF06945">
    <property type="entry name" value="DUF1289"/>
    <property type="match status" value="1"/>
</dbReference>
<evidence type="ECO:0000256" key="1">
    <source>
        <dbReference type="SAM" id="MobiDB-lite"/>
    </source>
</evidence>
<name>A0A7W6DBW6_9SPHN</name>
<evidence type="ECO:0000313" key="2">
    <source>
        <dbReference type="EMBL" id="MBB3980410.1"/>
    </source>
</evidence>
<protein>
    <recommendedName>
        <fullName evidence="4">DUF1289 domain-containing protein</fullName>
    </recommendedName>
</protein>
<proteinExistence type="predicted"/>
<dbReference type="RefSeq" id="WP_183953447.1">
    <property type="nucleotide sequence ID" value="NZ_JACIEB010000001.1"/>
</dbReference>
<dbReference type="PANTHER" id="PTHR35175:SF2">
    <property type="entry name" value="DUF1289 DOMAIN-CONTAINING PROTEIN"/>
    <property type="match status" value="1"/>
</dbReference>
<dbReference type="EMBL" id="JACIEB010000001">
    <property type="protein sequence ID" value="MBB3980410.1"/>
    <property type="molecule type" value="Genomic_DNA"/>
</dbReference>
<keyword evidence="3" id="KW-1185">Reference proteome</keyword>
<comment type="caution">
    <text evidence="2">The sequence shown here is derived from an EMBL/GenBank/DDBJ whole genome shotgun (WGS) entry which is preliminary data.</text>
</comment>
<evidence type="ECO:0008006" key="4">
    <source>
        <dbReference type="Google" id="ProtNLM"/>
    </source>
</evidence>
<feature type="region of interest" description="Disordered" evidence="1">
    <location>
        <begin position="48"/>
        <end position="69"/>
    </location>
</feature>
<reference evidence="2 3" key="1">
    <citation type="submission" date="2020-08" db="EMBL/GenBank/DDBJ databases">
        <title>Genomic Encyclopedia of Type Strains, Phase IV (KMG-IV): sequencing the most valuable type-strain genomes for metagenomic binning, comparative biology and taxonomic classification.</title>
        <authorList>
            <person name="Goeker M."/>
        </authorList>
    </citation>
    <scope>NUCLEOTIDE SEQUENCE [LARGE SCALE GENOMIC DNA]</scope>
    <source>
        <strain evidence="2 3">DSM 29348</strain>
    </source>
</reference>
<sequence>MQSPCRNLCALDAARARCTGCGRTIDEIVHWRSITDDQRAAVMARLAGQDGVAQARPAGQDQGGENERR</sequence>
<dbReference type="AlphaFoldDB" id="A0A7W6DBW6"/>
<dbReference type="InterPro" id="IPR010710">
    <property type="entry name" value="DUF1289"/>
</dbReference>